<dbReference type="CDD" id="cd00067">
    <property type="entry name" value="GAL4"/>
    <property type="match status" value="1"/>
</dbReference>
<dbReference type="OrthoDB" id="2119791at2759"/>
<dbReference type="PANTHER" id="PTHR46910:SF3">
    <property type="entry name" value="HALOTOLERANCE PROTEIN 9-RELATED"/>
    <property type="match status" value="1"/>
</dbReference>
<dbReference type="PANTHER" id="PTHR46910">
    <property type="entry name" value="TRANSCRIPTION FACTOR PDR1"/>
    <property type="match status" value="1"/>
</dbReference>
<dbReference type="PROSITE" id="PS00463">
    <property type="entry name" value="ZN2_CY6_FUNGAL_1"/>
    <property type="match status" value="1"/>
</dbReference>
<accession>A0A1Y1ZPM2</accession>
<dbReference type="CDD" id="cd12148">
    <property type="entry name" value="fungal_TF_MHR"/>
    <property type="match status" value="1"/>
</dbReference>
<feature type="region of interest" description="Disordered" evidence="5">
    <location>
        <begin position="560"/>
        <end position="595"/>
    </location>
</feature>
<protein>
    <recommendedName>
        <fullName evidence="7">Zn(2)-C6 fungal-type domain-containing protein</fullName>
    </recommendedName>
</protein>
<name>A0A1Y1ZPM2_9FUNG</name>
<dbReference type="InterPro" id="IPR036864">
    <property type="entry name" value="Zn2-C6_fun-type_DNA-bd_sf"/>
</dbReference>
<evidence type="ECO:0000256" key="4">
    <source>
        <dbReference type="ARBA" id="ARBA00023242"/>
    </source>
</evidence>
<dbReference type="EMBL" id="MCOG01000378">
    <property type="protein sequence ID" value="ORY11765.1"/>
    <property type="molecule type" value="Genomic_DNA"/>
</dbReference>
<keyword evidence="3" id="KW-0238">DNA-binding</keyword>
<dbReference type="SUPFAM" id="SSF57701">
    <property type="entry name" value="Zn2/Cys6 DNA-binding domain"/>
    <property type="match status" value="1"/>
</dbReference>
<dbReference type="SMART" id="SM00066">
    <property type="entry name" value="GAL4"/>
    <property type="match status" value="1"/>
</dbReference>
<keyword evidence="2" id="KW-0479">Metal-binding</keyword>
<evidence type="ECO:0000256" key="3">
    <source>
        <dbReference type="ARBA" id="ARBA00023125"/>
    </source>
</evidence>
<dbReference type="Pfam" id="PF00172">
    <property type="entry name" value="Zn_clus"/>
    <property type="match status" value="1"/>
</dbReference>
<dbReference type="InterPro" id="IPR001138">
    <property type="entry name" value="Zn2Cys6_DnaBD"/>
</dbReference>
<keyword evidence="6" id="KW-0472">Membrane</keyword>
<dbReference type="GO" id="GO:0008270">
    <property type="term" value="F:zinc ion binding"/>
    <property type="evidence" value="ECO:0007669"/>
    <property type="project" value="InterPro"/>
</dbReference>
<dbReference type="AlphaFoldDB" id="A0A1Y1ZPM2"/>
<dbReference type="GO" id="GO:0005634">
    <property type="term" value="C:nucleus"/>
    <property type="evidence" value="ECO:0007669"/>
    <property type="project" value="UniProtKB-SubCell"/>
</dbReference>
<sequence length="897" mass="106627">MDETSIKKRSKVTHACEYCKKRRIKCSGTKPKCENCNNLNINCIYLPKVKKRGPKIGQITEIINNKVQKKIEDLITKNLISEKEIYLLAKNNENLFNSDTLKKYVNNNELQENLLQQNGKQINNNNSAISKYLKENIKSRLLILKKKDFIIFKNSEKTKVGTAIIYNNSEIYKYHFIEIDIELIKLYFRYAHLYIPILDENIFMQHIQNKAILPALLLAVYAAAYLFKPEHEVKKAMKFYKMAFNSISDYNFGTDFQLIQAFTIMSNIVPGTNIGWIITGNALRLSYTLHINKENKNLNRKYNNERKITFWYNISMDILYSIMTGRSYRYDYYNILSSEYVISFLHQLELTKSSLTLIMNLVLSKLFQFVVIFIREIRSNSVKINSLDEKIEYWLKTFELEYNYNYDIDEEDTSSVVTNSQFNIFFIHLKILFYRRKSTLITTKRYVKLPDENDLNIYGDIGYNFIKSQEKEPRNSDCLLEYCFEFLKRRNEMKSNDERFTFYKENSEFNLLDDYDIFQVNKDIQRIPEFFIYKNYAYIEVTGFKLADIDYNLENDYGKFEEDSQSSSSGNLTNDNNNLKRTYDQTNSNYVNENDDVKRYKTLDSYLNIDENESSEKDSNDETQKFNDKLMNNIYNKLSYSSNSLTNNTHTINNDEYESIYDNQIFFNQSSPNNNYSNLNELSEGKSFIDNKIDLSEFIKMMNNSYNSNNDKNDDNEISNGDDYTSNQFNEMENGYVRTNEFDEVNDSYNNIFNPLNDTMQINYDIIKRYVELDEQNEVNLSQDNSMDLLKKCYYLSNIVHEKVKKLINYLNKKKMILNYFTVSCFYEIGIIYLLFYVNEGKEVDYLRAKYYENLLNEYSKFYIAITPYLINYREMLKDAEISVQNNIKQLVIKDFF</sequence>
<evidence type="ECO:0000256" key="1">
    <source>
        <dbReference type="ARBA" id="ARBA00004123"/>
    </source>
</evidence>
<keyword evidence="6" id="KW-1133">Transmembrane helix</keyword>
<organism evidence="8 9">
    <name type="scientific">Neocallimastix californiae</name>
    <dbReference type="NCBI Taxonomy" id="1754190"/>
    <lineage>
        <taxon>Eukaryota</taxon>
        <taxon>Fungi</taxon>
        <taxon>Fungi incertae sedis</taxon>
        <taxon>Chytridiomycota</taxon>
        <taxon>Chytridiomycota incertae sedis</taxon>
        <taxon>Neocallimastigomycetes</taxon>
        <taxon>Neocallimastigales</taxon>
        <taxon>Neocallimastigaceae</taxon>
        <taxon>Neocallimastix</taxon>
    </lineage>
</organism>
<keyword evidence="9" id="KW-1185">Reference proteome</keyword>
<evidence type="ECO:0000256" key="6">
    <source>
        <dbReference type="SAM" id="Phobius"/>
    </source>
</evidence>
<evidence type="ECO:0000313" key="9">
    <source>
        <dbReference type="Proteomes" id="UP000193920"/>
    </source>
</evidence>
<proteinExistence type="predicted"/>
<dbReference type="GO" id="GO:0003677">
    <property type="term" value="F:DNA binding"/>
    <property type="evidence" value="ECO:0007669"/>
    <property type="project" value="UniProtKB-KW"/>
</dbReference>
<dbReference type="PROSITE" id="PS50048">
    <property type="entry name" value="ZN2_CY6_FUNGAL_2"/>
    <property type="match status" value="1"/>
</dbReference>
<evidence type="ECO:0000313" key="8">
    <source>
        <dbReference type="EMBL" id="ORY11765.1"/>
    </source>
</evidence>
<comment type="caution">
    <text evidence="8">The sequence shown here is derived from an EMBL/GenBank/DDBJ whole genome shotgun (WGS) entry which is preliminary data.</text>
</comment>
<comment type="subcellular location">
    <subcellularLocation>
        <location evidence="1">Nucleus</location>
    </subcellularLocation>
</comment>
<feature type="domain" description="Zn(2)-C6 fungal-type" evidence="7">
    <location>
        <begin position="15"/>
        <end position="45"/>
    </location>
</feature>
<dbReference type="GO" id="GO:0000981">
    <property type="term" value="F:DNA-binding transcription factor activity, RNA polymerase II-specific"/>
    <property type="evidence" value="ECO:0007669"/>
    <property type="project" value="InterPro"/>
</dbReference>
<dbReference type="Proteomes" id="UP000193920">
    <property type="component" value="Unassembled WGS sequence"/>
</dbReference>
<keyword evidence="6" id="KW-0812">Transmembrane</keyword>
<dbReference type="InterPro" id="IPR050987">
    <property type="entry name" value="AtrR-like"/>
</dbReference>
<evidence type="ECO:0000256" key="2">
    <source>
        <dbReference type="ARBA" id="ARBA00022723"/>
    </source>
</evidence>
<reference evidence="8 9" key="1">
    <citation type="submission" date="2016-08" db="EMBL/GenBank/DDBJ databases">
        <title>A Parts List for Fungal Cellulosomes Revealed by Comparative Genomics.</title>
        <authorList>
            <consortium name="DOE Joint Genome Institute"/>
            <person name="Haitjema C.H."/>
            <person name="Gilmore S.P."/>
            <person name="Henske J.K."/>
            <person name="Solomon K.V."/>
            <person name="De Groot R."/>
            <person name="Kuo A."/>
            <person name="Mondo S.J."/>
            <person name="Salamov A.A."/>
            <person name="Labutti K."/>
            <person name="Zhao Z."/>
            <person name="Chiniquy J."/>
            <person name="Barry K."/>
            <person name="Brewer H.M."/>
            <person name="Purvine S.O."/>
            <person name="Wright A.T."/>
            <person name="Boxma B."/>
            <person name="Van Alen T."/>
            <person name="Hackstein J.H."/>
            <person name="Baker S.E."/>
            <person name="Grigoriev I.V."/>
            <person name="O'Malley M.A."/>
        </authorList>
    </citation>
    <scope>NUCLEOTIDE SEQUENCE [LARGE SCALE GENOMIC DNA]</scope>
    <source>
        <strain evidence="8 9">G1</strain>
    </source>
</reference>
<feature type="transmembrane region" description="Helical" evidence="6">
    <location>
        <begin position="817"/>
        <end position="838"/>
    </location>
</feature>
<feature type="compositionally biased region" description="Polar residues" evidence="5">
    <location>
        <begin position="565"/>
        <end position="592"/>
    </location>
</feature>
<dbReference type="Gene3D" id="4.10.240.10">
    <property type="entry name" value="Zn(2)-C6 fungal-type DNA-binding domain"/>
    <property type="match status" value="1"/>
</dbReference>
<evidence type="ECO:0000256" key="5">
    <source>
        <dbReference type="SAM" id="MobiDB-lite"/>
    </source>
</evidence>
<dbReference type="STRING" id="1754190.A0A1Y1ZPM2"/>
<evidence type="ECO:0000259" key="7">
    <source>
        <dbReference type="PROSITE" id="PS50048"/>
    </source>
</evidence>
<gene>
    <name evidence="8" type="ORF">LY90DRAFT_677827</name>
</gene>
<keyword evidence="4" id="KW-0539">Nucleus</keyword>